<evidence type="ECO:0000256" key="3">
    <source>
        <dbReference type="ARBA" id="ARBA00022448"/>
    </source>
</evidence>
<gene>
    <name evidence="7" type="ORF">Cvel_10595</name>
</gene>
<evidence type="ECO:0000313" key="7">
    <source>
        <dbReference type="EMBL" id="CEM51407.1"/>
    </source>
</evidence>
<organism evidence="7">
    <name type="scientific">Chromera velia CCMP2878</name>
    <dbReference type="NCBI Taxonomy" id="1169474"/>
    <lineage>
        <taxon>Eukaryota</taxon>
        <taxon>Sar</taxon>
        <taxon>Alveolata</taxon>
        <taxon>Colpodellida</taxon>
        <taxon>Chromeraceae</taxon>
        <taxon>Chromera</taxon>
    </lineage>
</organism>
<dbReference type="InterPro" id="IPR016024">
    <property type="entry name" value="ARM-type_fold"/>
</dbReference>
<dbReference type="Pfam" id="PF08389">
    <property type="entry name" value="Xpo1"/>
    <property type="match status" value="1"/>
</dbReference>
<accession>A0A0G4I395</accession>
<reference evidence="7" key="1">
    <citation type="submission" date="2014-11" db="EMBL/GenBank/DDBJ databases">
        <authorList>
            <person name="Otto D Thomas"/>
            <person name="Naeem Raeece"/>
        </authorList>
    </citation>
    <scope>NUCLEOTIDE SEQUENCE</scope>
</reference>
<evidence type="ECO:0000256" key="2">
    <source>
        <dbReference type="ARBA" id="ARBA00007991"/>
    </source>
</evidence>
<dbReference type="InterPro" id="IPR013598">
    <property type="entry name" value="Exportin-1/Importin-b-like"/>
</dbReference>
<keyword evidence="3" id="KW-0813">Transport</keyword>
<sequence>MAVPTMQYTEEAVLLQVQSLHSNPALATKASAWLSEFQNSSQAWPIATALLQKAKEERNQNLLVTNFAAHTIQAQVQAGFPAATGNLEVVKQKLLEFLCDFRLSHDLVIRPLAVALCAVVLFDNAWTDAVNSLIQTFATHEDYYRILAEVLSILPEELSNTNIAIKPQRRKEATHAVLSQTAVAFDALERLATASTHKDIGVLRKKVVRATAAWIRAHKIAFEEDPPETVTNGWVHDMVVHCAGTPVMELCLQGLSSDDIEVSTSAADGIETLTLLMVNEGGKPQSALCARIVTALSPLCHLILSDPSMNQEDDVYTRAMNVGGALARLQLPYLMHRVKGAASGASGGTDDAVYPAVLPPTGGLNGVGGIDHTQAAPQGADDDDGLTNSDLQALQSPLQALVDASLMVCSHPSLQVAEMGLDFWLNLATMFFPDAEEEYLRHQGDQRAALRLAAIDLWRRERKESLRDVFMTFLLKLFEIVSYKEDGACTEDPEAFEAFGALRNRITQNIAEITLIFGSKFAVDHTGSTLLGLIERVEREGVDAAHYSVPWNQLEANVYLLTTIATRAPRGEDAIIPVVLQRIPQIPEAYRSVQGALLRSSVCRFITFTCTYAALQPELLTGLFSYVASHYMNFFLTEPLPEALKNHGQDTATDALSYLAQAGCGAVVGLGADAVGRVLQDFNRLIMEPRISIDNRLMLVKAAGTVVSELPTGELQSLHGQLVKPLADNLQRSLQQIGSDGMQTDALRLFFCGLSAVRWTPSQQEHDERQEALAMQSASGLCHPVLSLVDAHLPLIRGAMEAKAKDEMCVESATSSMNTILAQYRGETVPQATVLQGFLEALGACARIHNNVFLLGAVRTLVGLYGNTPEESVTGKGGALTSLLWEVFESMRLKIVESRGGYMFCQPDMVGMSVDCINCAVAHAALACGLFESEQYPRALATVTRLLVTCNHPKVQAALLLFLQRSFVWVDPGRNLHVVSRYGQGGRGPPPGYGGYPPPAQAPPPPNPHWVGTVVKAGTCLHQILSRPLPHPGDLDSAGGDPAGSGPAASAAMIANGATGGDPNSTALSECLRVLVSVLVIYGADLPSSLPMISQALYCLMHSPNVELRTPEEIQRYGGGDQMLQSALQDLLTSLVMLFKASRQALYDALKGVGEEFLKPDEKEELFAKMVLEPPDNDERKFSENLKTAAVNAKMGWKQARFRMS</sequence>
<feature type="region of interest" description="Disordered" evidence="5">
    <location>
        <begin position="367"/>
        <end position="389"/>
    </location>
</feature>
<dbReference type="AlphaFoldDB" id="A0A0G4I395"/>
<dbReference type="InterPro" id="IPR051345">
    <property type="entry name" value="Importin_beta-like_NTR"/>
</dbReference>
<dbReference type="GO" id="GO:0005634">
    <property type="term" value="C:nucleus"/>
    <property type="evidence" value="ECO:0007669"/>
    <property type="project" value="UniProtKB-SubCell"/>
</dbReference>
<dbReference type="GO" id="GO:0005737">
    <property type="term" value="C:cytoplasm"/>
    <property type="evidence" value="ECO:0007669"/>
    <property type="project" value="TreeGrafter"/>
</dbReference>
<dbReference type="InterPro" id="IPR011989">
    <property type="entry name" value="ARM-like"/>
</dbReference>
<feature type="domain" description="Exportin-1/Importin-beta-like" evidence="6">
    <location>
        <begin position="108"/>
        <end position="218"/>
    </location>
</feature>
<dbReference type="SUPFAM" id="SSF48371">
    <property type="entry name" value="ARM repeat"/>
    <property type="match status" value="1"/>
</dbReference>
<dbReference type="Gene3D" id="1.25.10.10">
    <property type="entry name" value="Leucine-rich Repeat Variant"/>
    <property type="match status" value="1"/>
</dbReference>
<proteinExistence type="inferred from homology"/>
<evidence type="ECO:0000256" key="1">
    <source>
        <dbReference type="ARBA" id="ARBA00004123"/>
    </source>
</evidence>
<evidence type="ECO:0000256" key="5">
    <source>
        <dbReference type="SAM" id="MobiDB-lite"/>
    </source>
</evidence>
<comment type="similarity">
    <text evidence="2">Belongs to the importin beta family.</text>
</comment>
<dbReference type="EMBL" id="CDMZ01004938">
    <property type="protein sequence ID" value="CEM51407.1"/>
    <property type="molecule type" value="Genomic_DNA"/>
</dbReference>
<keyword evidence="4" id="KW-0539">Nucleus</keyword>
<dbReference type="PANTHER" id="PTHR12363:SF33">
    <property type="entry name" value="IMPORTIN-13"/>
    <property type="match status" value="1"/>
</dbReference>
<dbReference type="PhylomeDB" id="A0A0G4I395"/>
<name>A0A0G4I395_9ALVE</name>
<comment type="subcellular location">
    <subcellularLocation>
        <location evidence="1">Nucleus</location>
    </subcellularLocation>
</comment>
<evidence type="ECO:0000259" key="6">
    <source>
        <dbReference type="Pfam" id="PF08389"/>
    </source>
</evidence>
<evidence type="ECO:0000256" key="4">
    <source>
        <dbReference type="ARBA" id="ARBA00023242"/>
    </source>
</evidence>
<dbReference type="PANTHER" id="PTHR12363">
    <property type="entry name" value="TRANSPORTIN 3 AND IMPORTIN 13"/>
    <property type="match status" value="1"/>
</dbReference>
<protein>
    <recommendedName>
        <fullName evidence="6">Exportin-1/Importin-beta-like domain-containing protein</fullName>
    </recommendedName>
</protein>
<dbReference type="GO" id="GO:0006606">
    <property type="term" value="P:protein import into nucleus"/>
    <property type="evidence" value="ECO:0007669"/>
    <property type="project" value="TreeGrafter"/>
</dbReference>
<dbReference type="VEuPathDB" id="CryptoDB:Cvel_10595"/>